<dbReference type="AlphaFoldDB" id="A0AAN5I9B8"/>
<dbReference type="GO" id="GO:1990180">
    <property type="term" value="P:mitochondrial tRNA 3'-end processing"/>
    <property type="evidence" value="ECO:0007669"/>
    <property type="project" value="TreeGrafter"/>
</dbReference>
<evidence type="ECO:0000256" key="8">
    <source>
        <dbReference type="ARBA" id="ARBA00022759"/>
    </source>
</evidence>
<dbReference type="InterPro" id="IPR047151">
    <property type="entry name" value="RNZ2-like"/>
</dbReference>
<keyword evidence="9" id="KW-0378">Hydrolase</keyword>
<dbReference type="Proteomes" id="UP001328107">
    <property type="component" value="Unassembled WGS sequence"/>
</dbReference>
<feature type="non-terminal residue" evidence="13">
    <location>
        <position position="574"/>
    </location>
</feature>
<evidence type="ECO:0000256" key="4">
    <source>
        <dbReference type="ARBA" id="ARBA00012477"/>
    </source>
</evidence>
<name>A0AAN5I9B8_9BILA</name>
<dbReference type="PANTHER" id="PTHR12553:SF49">
    <property type="entry name" value="ZINC PHOSPHODIESTERASE ELAC PROTEIN 2"/>
    <property type="match status" value="1"/>
</dbReference>
<dbReference type="EMBL" id="BTRK01000005">
    <property type="protein sequence ID" value="GMR55935.1"/>
    <property type="molecule type" value="Genomic_DNA"/>
</dbReference>
<gene>
    <name evidence="13" type="ORF">PMAYCL1PPCAC_26130</name>
</gene>
<dbReference type="InterPro" id="IPR027794">
    <property type="entry name" value="tRNase_Z_dom"/>
</dbReference>
<keyword evidence="14" id="KW-1185">Reference proteome</keyword>
<evidence type="ECO:0000256" key="11">
    <source>
        <dbReference type="SAM" id="MobiDB-lite"/>
    </source>
</evidence>
<dbReference type="Gene3D" id="3.60.15.10">
    <property type="entry name" value="Ribonuclease Z/Hydroxyacylglutathione hydrolase-like"/>
    <property type="match status" value="2"/>
</dbReference>
<comment type="cofactor">
    <cofactor evidence="2">
        <name>Zn(2+)</name>
        <dbReference type="ChEBI" id="CHEBI:29105"/>
    </cofactor>
</comment>
<keyword evidence="8" id="KW-0255">Endonuclease</keyword>
<comment type="catalytic activity">
    <reaction evidence="1">
        <text>Endonucleolytic cleavage of RNA, removing extra 3' nucleotides from tRNA precursor, generating 3' termini of tRNAs. A 3'-hydroxy group is left at the tRNA terminus and a 5'-phosphoryl group is left at the trailer molecule.</text>
        <dbReference type="EC" id="3.1.26.11"/>
    </reaction>
</comment>
<dbReference type="GO" id="GO:0046872">
    <property type="term" value="F:metal ion binding"/>
    <property type="evidence" value="ECO:0007669"/>
    <property type="project" value="UniProtKB-KW"/>
</dbReference>
<dbReference type="SUPFAM" id="SSF56281">
    <property type="entry name" value="Metallo-hydrolase/oxidoreductase"/>
    <property type="match status" value="2"/>
</dbReference>
<reference evidence="14" key="1">
    <citation type="submission" date="2022-10" db="EMBL/GenBank/DDBJ databases">
        <title>Genome assembly of Pristionchus species.</title>
        <authorList>
            <person name="Yoshida K."/>
            <person name="Sommer R.J."/>
        </authorList>
    </citation>
    <scope>NUCLEOTIDE SEQUENCE [LARGE SCALE GENOMIC DNA]</scope>
    <source>
        <strain evidence="14">RS5460</strain>
    </source>
</reference>
<keyword evidence="7" id="KW-0479">Metal-binding</keyword>
<comment type="caution">
    <text evidence="13">The sequence shown here is derived from an EMBL/GenBank/DDBJ whole genome shotgun (WGS) entry which is preliminary data.</text>
</comment>
<dbReference type="Pfam" id="PF23023">
    <property type="entry name" value="Anti-Pycsar_Apyc1"/>
    <property type="match status" value="1"/>
</dbReference>
<keyword evidence="10" id="KW-0862">Zinc</keyword>
<dbReference type="Pfam" id="PF13691">
    <property type="entry name" value="Lactamase_B_4"/>
    <property type="match status" value="1"/>
</dbReference>
<accession>A0AAN5I9B8</accession>
<feature type="domain" description="tRNase Z endonuclease" evidence="12">
    <location>
        <begin position="3"/>
        <end position="49"/>
    </location>
</feature>
<evidence type="ECO:0000256" key="2">
    <source>
        <dbReference type="ARBA" id="ARBA00001947"/>
    </source>
</evidence>
<evidence type="ECO:0000313" key="13">
    <source>
        <dbReference type="EMBL" id="GMR55935.1"/>
    </source>
</evidence>
<evidence type="ECO:0000256" key="6">
    <source>
        <dbReference type="ARBA" id="ARBA00022722"/>
    </source>
</evidence>
<evidence type="ECO:0000256" key="7">
    <source>
        <dbReference type="ARBA" id="ARBA00022723"/>
    </source>
</evidence>
<protein>
    <recommendedName>
        <fullName evidence="4">ribonuclease Z</fullName>
        <ecNumber evidence="4">3.1.26.11</ecNumber>
    </recommendedName>
</protein>
<evidence type="ECO:0000256" key="9">
    <source>
        <dbReference type="ARBA" id="ARBA00022801"/>
    </source>
</evidence>
<feature type="region of interest" description="Disordered" evidence="11">
    <location>
        <begin position="523"/>
        <end position="549"/>
    </location>
</feature>
<keyword evidence="5" id="KW-0819">tRNA processing</keyword>
<dbReference type="GO" id="GO:0005739">
    <property type="term" value="C:mitochondrion"/>
    <property type="evidence" value="ECO:0007669"/>
    <property type="project" value="TreeGrafter"/>
</dbReference>
<organism evidence="13 14">
    <name type="scientific">Pristionchus mayeri</name>
    <dbReference type="NCBI Taxonomy" id="1317129"/>
    <lineage>
        <taxon>Eukaryota</taxon>
        <taxon>Metazoa</taxon>
        <taxon>Ecdysozoa</taxon>
        <taxon>Nematoda</taxon>
        <taxon>Chromadorea</taxon>
        <taxon>Rhabditida</taxon>
        <taxon>Rhabditina</taxon>
        <taxon>Diplogasteromorpha</taxon>
        <taxon>Diplogasteroidea</taxon>
        <taxon>Neodiplogasteridae</taxon>
        <taxon>Pristionchus</taxon>
    </lineage>
</organism>
<proteinExistence type="inferred from homology"/>
<evidence type="ECO:0000313" key="14">
    <source>
        <dbReference type="Proteomes" id="UP001328107"/>
    </source>
</evidence>
<evidence type="ECO:0000256" key="10">
    <source>
        <dbReference type="ARBA" id="ARBA00022833"/>
    </source>
</evidence>
<keyword evidence="6" id="KW-0540">Nuclease</keyword>
<comment type="similarity">
    <text evidence="3">Belongs to the RNase Z family.</text>
</comment>
<dbReference type="GO" id="GO:0042781">
    <property type="term" value="F:3'-tRNA processing endoribonuclease activity"/>
    <property type="evidence" value="ECO:0007669"/>
    <property type="project" value="UniProtKB-EC"/>
</dbReference>
<evidence type="ECO:0000256" key="3">
    <source>
        <dbReference type="ARBA" id="ARBA00007823"/>
    </source>
</evidence>
<sequence>MAPCIVLQTSLQTYLFNVPEGTSRFLFSHGLKPAQICDVFITRAVWENISRISAMLLRKRPESPITRIHGAVDIKNFLSRIRPFPDADCGGYINYPSMVEGCSLESHNSYEDAGFKVQYLPLLPDQKILENTTRKNATDLAYYIEMKPASRKIDLIKLIRMGVPKEAFEKLKSGESIVLPNGREVKPEDAIADEVPDKLKRLLIVDAADEGYARSLYKNNFIRSLSERNASEGVNLVVHLTPEKVLKSPAYERWARELGPQCTHIVANCSGPVVPHIDTLYNDARLLHELQPALFDELRPRGSRGIVSQGADLGVIEDLWQRAAPLQRWTMRKVSKEQIFFNLKGGFDNTGGDKWRNDAKEEILAAKKAAAALGASATSDSSFPRITFLGTSSGRATRYRNVSGYLLESSPSSAFLIDVGESTYGQLRVILDDDACEEVLVNLHAIFITHTHEDHVNGLITMIEKRREAFENKGLAYIPLVVAGNRDAIRTLQSYSAWFEDLESYVKVIKLVTSLRAASYKASDSRPSSRKRSRIDDVKKPRSPSTTMEIVPKIPSEIFDKEKWGLEGVKAVPV</sequence>
<dbReference type="EC" id="3.1.26.11" evidence="4"/>
<dbReference type="PANTHER" id="PTHR12553">
    <property type="entry name" value="ZINC PHOSPHODIESTERASE ELAC PROTEIN 2"/>
    <property type="match status" value="1"/>
</dbReference>
<evidence type="ECO:0000259" key="12">
    <source>
        <dbReference type="Pfam" id="PF13691"/>
    </source>
</evidence>
<evidence type="ECO:0000256" key="5">
    <source>
        <dbReference type="ARBA" id="ARBA00022694"/>
    </source>
</evidence>
<evidence type="ECO:0000256" key="1">
    <source>
        <dbReference type="ARBA" id="ARBA00000402"/>
    </source>
</evidence>
<dbReference type="InterPro" id="IPR036866">
    <property type="entry name" value="RibonucZ/Hydroxyglut_hydro"/>
</dbReference>